<name>A0A7M6UMK5_NASVI</name>
<evidence type="ECO:0000256" key="2">
    <source>
        <dbReference type="ARBA" id="ARBA00022475"/>
    </source>
</evidence>
<feature type="transmembrane region" description="Helical" evidence="8">
    <location>
        <begin position="91"/>
        <end position="110"/>
    </location>
</feature>
<keyword evidence="6 8" id="KW-0675">Receptor</keyword>
<comment type="subcellular location">
    <subcellularLocation>
        <location evidence="1 8">Cell membrane</location>
        <topology evidence="1 8">Multi-pass membrane protein</topology>
    </subcellularLocation>
</comment>
<proteinExistence type="inferred from homology"/>
<feature type="transmembrane region" description="Helical" evidence="8">
    <location>
        <begin position="295"/>
        <end position="314"/>
    </location>
</feature>
<evidence type="ECO:0000256" key="4">
    <source>
        <dbReference type="ARBA" id="ARBA00022989"/>
    </source>
</evidence>
<feature type="transmembrane region" description="Helical" evidence="8">
    <location>
        <begin position="365"/>
        <end position="389"/>
    </location>
</feature>
<evidence type="ECO:0000256" key="6">
    <source>
        <dbReference type="ARBA" id="ARBA00023170"/>
    </source>
</evidence>
<dbReference type="Pfam" id="PF08395">
    <property type="entry name" value="7tm_7"/>
    <property type="match status" value="1"/>
</dbReference>
<dbReference type="KEGG" id="nvi:100463018"/>
<dbReference type="GeneID" id="100463018"/>
<feature type="transmembrane region" description="Helical" evidence="8">
    <location>
        <begin position="265"/>
        <end position="289"/>
    </location>
</feature>
<protein>
    <recommendedName>
        <fullName evidence="8">Gustatory receptor</fullName>
    </recommendedName>
</protein>
<dbReference type="CTD" id="100463018"/>
<evidence type="ECO:0000256" key="8">
    <source>
        <dbReference type="RuleBase" id="RU363108"/>
    </source>
</evidence>
<dbReference type="GO" id="GO:0030424">
    <property type="term" value="C:axon"/>
    <property type="evidence" value="ECO:0007669"/>
    <property type="project" value="TreeGrafter"/>
</dbReference>
<dbReference type="EnsemblMetazoa" id="NM_001190522">
    <property type="protein sequence ID" value="NP_001177451"/>
    <property type="gene ID" value="GeneID_100463018"/>
</dbReference>
<keyword evidence="3 8" id="KW-0812">Transmembrane</keyword>
<evidence type="ECO:0000313" key="9">
    <source>
        <dbReference type="EnsemblMetazoa" id="NP_001177451"/>
    </source>
</evidence>
<evidence type="ECO:0000313" key="10">
    <source>
        <dbReference type="Proteomes" id="UP000002358"/>
    </source>
</evidence>
<dbReference type="RefSeq" id="NP_001177451.1">
    <property type="nucleotide sequence ID" value="NM_001190522.1"/>
</dbReference>
<sequence>MFGKFDETILEKLLFYFFKMFGMATMKYEISTIKNEKIKKRRLFTYSKIDIVYNSFLILVTTILNIILVGLKIDDKTSLPNVRGVQKITDVVQFGFATLTCVFILVYFCARQKKAIEMADQICQIYGSMIVNNCDTGEKRSILLITLFVFSINFIFWLVMIITSVNVTMATPNNLIFYYLAVYSCHVIMQTLLMQYSIILNMIGYFFLHINKSLVILLKKPNQLFLDAQCRNIDKTRGERLLKMRKTYLILCKISEDISDFYSPLMFFCLSVTFVTLIRSGLYIAVSIADKESNLTIKGMIHCIGYVVHYYFLLVMLTKKASKIVTESKRTGEIVSDCVHYVDNQEIILNQFSNYLLHKKIKFTVFNLFVLDESLLLLFAGSMATYLVIMMDF</sequence>
<feature type="transmembrane region" description="Helical" evidence="8">
    <location>
        <begin position="175"/>
        <end position="208"/>
    </location>
</feature>
<organism evidence="9 10">
    <name type="scientific">Nasonia vitripennis</name>
    <name type="common">Parasitic wasp</name>
    <dbReference type="NCBI Taxonomy" id="7425"/>
    <lineage>
        <taxon>Eukaryota</taxon>
        <taxon>Metazoa</taxon>
        <taxon>Ecdysozoa</taxon>
        <taxon>Arthropoda</taxon>
        <taxon>Hexapoda</taxon>
        <taxon>Insecta</taxon>
        <taxon>Pterygota</taxon>
        <taxon>Neoptera</taxon>
        <taxon>Endopterygota</taxon>
        <taxon>Hymenoptera</taxon>
        <taxon>Apocrita</taxon>
        <taxon>Proctotrupomorpha</taxon>
        <taxon>Chalcidoidea</taxon>
        <taxon>Pteromalidae</taxon>
        <taxon>Pteromalinae</taxon>
        <taxon>Nasonia</taxon>
    </lineage>
</organism>
<feature type="transmembrane region" description="Helical" evidence="8">
    <location>
        <begin position="13"/>
        <end position="30"/>
    </location>
</feature>
<dbReference type="GO" id="GO:0005886">
    <property type="term" value="C:plasma membrane"/>
    <property type="evidence" value="ECO:0007669"/>
    <property type="project" value="UniProtKB-SubCell"/>
</dbReference>
<dbReference type="InterPro" id="IPR013604">
    <property type="entry name" value="7TM_chemorcpt"/>
</dbReference>
<dbReference type="GO" id="GO:0050909">
    <property type="term" value="P:sensory perception of taste"/>
    <property type="evidence" value="ECO:0007669"/>
    <property type="project" value="InterPro"/>
</dbReference>
<keyword evidence="10" id="KW-1185">Reference proteome</keyword>
<reference evidence="9" key="1">
    <citation type="submission" date="2021-01" db="UniProtKB">
        <authorList>
            <consortium name="EnsemblMetazoa"/>
        </authorList>
    </citation>
    <scope>IDENTIFICATION</scope>
</reference>
<dbReference type="GO" id="GO:0007165">
    <property type="term" value="P:signal transduction"/>
    <property type="evidence" value="ECO:0007669"/>
    <property type="project" value="UniProtKB-KW"/>
</dbReference>
<dbReference type="Proteomes" id="UP000002358">
    <property type="component" value="Chromosome 4"/>
</dbReference>
<evidence type="ECO:0000256" key="3">
    <source>
        <dbReference type="ARBA" id="ARBA00022692"/>
    </source>
</evidence>
<keyword evidence="4 8" id="KW-1133">Transmembrane helix</keyword>
<dbReference type="PANTHER" id="PTHR21143">
    <property type="entry name" value="INVERTEBRATE GUSTATORY RECEPTOR"/>
    <property type="match status" value="1"/>
</dbReference>
<dbReference type="PANTHER" id="PTHR21143:SF121">
    <property type="entry name" value="GUSTATORY AND ODORANT RECEPTOR 21A"/>
    <property type="match status" value="1"/>
</dbReference>
<keyword evidence="2 8" id="KW-1003">Cell membrane</keyword>
<comment type="similarity">
    <text evidence="8">Belongs to the insect chemoreceptor superfamily. Gustatory receptor (GR) family.</text>
</comment>
<dbReference type="GO" id="GO:0043025">
    <property type="term" value="C:neuronal cell body"/>
    <property type="evidence" value="ECO:0007669"/>
    <property type="project" value="TreeGrafter"/>
</dbReference>
<dbReference type="FunCoup" id="A0A7M6UMK5">
    <property type="interactions" value="27"/>
</dbReference>
<dbReference type="InParanoid" id="A0A7M6UMK5"/>
<dbReference type="SMR" id="A0A7M6UMK5"/>
<evidence type="ECO:0000256" key="5">
    <source>
        <dbReference type="ARBA" id="ARBA00023136"/>
    </source>
</evidence>
<dbReference type="GO" id="GO:0030425">
    <property type="term" value="C:dendrite"/>
    <property type="evidence" value="ECO:0007669"/>
    <property type="project" value="TreeGrafter"/>
</dbReference>
<comment type="function">
    <text evidence="8">Gustatory receptor which mediates acceptance or avoidance behavior, depending on its substrates.</text>
</comment>
<feature type="transmembrane region" description="Helical" evidence="8">
    <location>
        <begin position="51"/>
        <end position="71"/>
    </location>
</feature>
<accession>A0A7M6UMK5</accession>
<dbReference type="AlphaFoldDB" id="A0A7M6UMK5"/>
<keyword evidence="7 8" id="KW-0807">Transducer</keyword>
<evidence type="ECO:0000256" key="7">
    <source>
        <dbReference type="ARBA" id="ARBA00023224"/>
    </source>
</evidence>
<keyword evidence="5 8" id="KW-0472">Membrane</keyword>
<comment type="caution">
    <text evidence="8">Lacks conserved residue(s) required for the propagation of feature annotation.</text>
</comment>
<dbReference type="OrthoDB" id="6366728at2759"/>
<feature type="transmembrane region" description="Helical" evidence="8">
    <location>
        <begin position="142"/>
        <end position="163"/>
    </location>
</feature>
<evidence type="ECO:0000256" key="1">
    <source>
        <dbReference type="ARBA" id="ARBA00004651"/>
    </source>
</evidence>